<dbReference type="AlphaFoldDB" id="A0A6C0H632"/>
<name>A0A6C0H632_9ZZZZ</name>
<protein>
    <submittedName>
        <fullName evidence="1">Uncharacterized protein</fullName>
    </submittedName>
</protein>
<dbReference type="EMBL" id="MN739886">
    <property type="protein sequence ID" value="QHT75994.1"/>
    <property type="molecule type" value="Genomic_DNA"/>
</dbReference>
<evidence type="ECO:0000313" key="1">
    <source>
        <dbReference type="EMBL" id="QHT75994.1"/>
    </source>
</evidence>
<reference evidence="1" key="1">
    <citation type="journal article" date="2020" name="Nature">
        <title>Giant virus diversity and host interactions through global metagenomics.</title>
        <authorList>
            <person name="Schulz F."/>
            <person name="Roux S."/>
            <person name="Paez-Espino D."/>
            <person name="Jungbluth S."/>
            <person name="Walsh D.A."/>
            <person name="Denef V.J."/>
            <person name="McMahon K.D."/>
            <person name="Konstantinidis K.T."/>
            <person name="Eloe-Fadrosh E.A."/>
            <person name="Kyrpides N.C."/>
            <person name="Woyke T."/>
        </authorList>
    </citation>
    <scope>NUCLEOTIDE SEQUENCE</scope>
    <source>
        <strain evidence="1">GVMAG-M-3300023179-71</strain>
    </source>
</reference>
<proteinExistence type="predicted"/>
<sequence>MRNYLLKLYMILKKKGKIIIKNKNIKYAKIEYENEKYIITWETSDNLFETYEYSDFKRMINSEPFIFL</sequence>
<organism evidence="1">
    <name type="scientific">viral metagenome</name>
    <dbReference type="NCBI Taxonomy" id="1070528"/>
    <lineage>
        <taxon>unclassified sequences</taxon>
        <taxon>metagenomes</taxon>
        <taxon>organismal metagenomes</taxon>
    </lineage>
</organism>
<accession>A0A6C0H632</accession>